<dbReference type="Pfam" id="PF09664">
    <property type="entry name" value="DUF2399"/>
    <property type="match status" value="1"/>
</dbReference>
<dbReference type="RefSeq" id="WP_255919979.1">
    <property type="nucleotide sequence ID" value="NZ_JANFNG010000006.1"/>
</dbReference>
<dbReference type="Pfam" id="PF11796">
    <property type="entry name" value="DUF3323"/>
    <property type="match status" value="1"/>
</dbReference>
<dbReference type="InterPro" id="IPR024466">
    <property type="entry name" value="CHP02679_N"/>
</dbReference>
<evidence type="ECO:0000259" key="2">
    <source>
        <dbReference type="Pfam" id="PF11796"/>
    </source>
</evidence>
<evidence type="ECO:0000313" key="4">
    <source>
        <dbReference type="Proteomes" id="UP001057702"/>
    </source>
</evidence>
<dbReference type="InterPro" id="IPR013495">
    <property type="entry name" value="CHP02679"/>
</dbReference>
<protein>
    <submittedName>
        <fullName evidence="3">TIGR02679 family protein</fullName>
    </submittedName>
</protein>
<evidence type="ECO:0000259" key="1">
    <source>
        <dbReference type="Pfam" id="PF09664"/>
    </source>
</evidence>
<comment type="caution">
    <text evidence="3">The sequence shown here is derived from an EMBL/GenBank/DDBJ whole genome shotgun (WGS) entry which is preliminary data.</text>
</comment>
<dbReference type="EMBL" id="JANFNG010000006">
    <property type="protein sequence ID" value="MCQ4081072.1"/>
    <property type="molecule type" value="Genomic_DNA"/>
</dbReference>
<organism evidence="3 4">
    <name type="scientific">Streptomyces humicola</name>
    <dbReference type="NCBI Taxonomy" id="2953240"/>
    <lineage>
        <taxon>Bacteria</taxon>
        <taxon>Bacillati</taxon>
        <taxon>Actinomycetota</taxon>
        <taxon>Actinomycetes</taxon>
        <taxon>Kitasatosporales</taxon>
        <taxon>Streptomycetaceae</taxon>
        <taxon>Streptomyces</taxon>
    </lineage>
</organism>
<reference evidence="3" key="1">
    <citation type="submission" date="2022-06" db="EMBL/GenBank/DDBJ databases">
        <title>Draft genome sequence of Streptomyces sp. RB6PN25 isolated from peat swamp forest in Thailand.</title>
        <authorList>
            <person name="Duangmal K."/>
            <person name="Klaysubun C."/>
        </authorList>
    </citation>
    <scope>NUCLEOTIDE SEQUENCE</scope>
    <source>
        <strain evidence="3">RB6PN25</strain>
    </source>
</reference>
<dbReference type="NCBIfam" id="TIGR02679">
    <property type="entry name" value="TIGR02679 family protein"/>
    <property type="match status" value="1"/>
</dbReference>
<feature type="domain" description="Conserved hypothetical protein CHP02679 N terminus" evidence="2">
    <location>
        <begin position="37"/>
        <end position="242"/>
    </location>
</feature>
<dbReference type="InterPro" id="IPR024465">
    <property type="entry name" value="DUF2399"/>
</dbReference>
<keyword evidence="4" id="KW-1185">Reference proteome</keyword>
<feature type="domain" description="DUF2399" evidence="1">
    <location>
        <begin position="263"/>
        <end position="416"/>
    </location>
</feature>
<gene>
    <name evidence="3" type="ORF">NGB36_10775</name>
</gene>
<sequence>MTDLPRLRRLLGGPETAWLLDRARDRIATGRPLDTPATLKAATSEQRRAVELLLGRRLRSGSSLSVPLAEVDRVLRESLACPDGLAAAVVALTGPVTDRRAQDAALTAAWQCALAELDHPAIADRAELAPWRAKVEATGLLKRLSGGDPAAARQLAADAVRVLSALPADGLTLPVLAARTLGDAHALDDGRPLSALVLSAVRALAALPAGSATGAEGRRTAWAALGVALDDLSSRVLVLGLPGSTRTSTGRILAAARDGGEPCVLTLRQIAALPPELGLPEHTIVHVCENPAVPTAAADELGPDCPPLVCVEGNPSAAARTLLTHIADQGHPIAYHGDFDWGGIRIATGILRLPTAAPWRYDTPSYLAAVERGLGTPLTTGIPAPTPWDPALAPALTQHSIRVEEEHLLDQLLADLHGH</sequence>
<dbReference type="Proteomes" id="UP001057702">
    <property type="component" value="Unassembled WGS sequence"/>
</dbReference>
<name>A0ABT1PTS5_9ACTN</name>
<proteinExistence type="predicted"/>
<evidence type="ECO:0000313" key="3">
    <source>
        <dbReference type="EMBL" id="MCQ4081072.1"/>
    </source>
</evidence>
<accession>A0ABT1PTS5</accession>